<dbReference type="Pfam" id="PF04909">
    <property type="entry name" value="Amidohydro_2"/>
    <property type="match status" value="1"/>
</dbReference>
<name>A0A2J6NP53_9LACO</name>
<dbReference type="OrthoDB" id="9771932at2"/>
<comment type="caution">
    <text evidence="3">The sequence shown here is derived from an EMBL/GenBank/DDBJ whole genome shotgun (WGS) entry which is preliminary data.</text>
</comment>
<dbReference type="Proteomes" id="UP000239920">
    <property type="component" value="Unassembled WGS sequence"/>
</dbReference>
<accession>A0A2J6NP53</accession>
<dbReference type="InterPro" id="IPR032465">
    <property type="entry name" value="ACMSD"/>
</dbReference>
<dbReference type="PANTHER" id="PTHR21240">
    <property type="entry name" value="2-AMINO-3-CARBOXYLMUCONATE-6-SEMIALDEHYDE DECARBOXYLASE"/>
    <property type="match status" value="1"/>
</dbReference>
<keyword evidence="3" id="KW-0378">Hydrolase</keyword>
<proteinExistence type="predicted"/>
<gene>
    <name evidence="3" type="ORF">CK797_01985</name>
</gene>
<protein>
    <submittedName>
        <fullName evidence="3">Amidohydrolase</fullName>
    </submittedName>
</protein>
<dbReference type="SUPFAM" id="SSF51556">
    <property type="entry name" value="Metallo-dependent hydrolases"/>
    <property type="match status" value="1"/>
</dbReference>
<dbReference type="GO" id="GO:0016787">
    <property type="term" value="F:hydrolase activity"/>
    <property type="evidence" value="ECO:0007669"/>
    <property type="project" value="UniProtKB-KW"/>
</dbReference>
<sequence length="328" mass="37414">MRKIEGHIHLVRTMAGSKGQGRLSPLGHGYAIWDDGEIIKLIPDGWGDDNFLAEKYLSIMDKEKIDKAVILQGTLNGYQNYYTYQVVKRYPDRFIGAFAVDPFTDQAMAIVHRYVEDLGFRAIKFEISQGGGLHGFHRPFRLDIDNRFSQIFHYLADYPGFVVTVDYGAANQTSYQPEAVVNLARRYPQLDFVVCHLSFPDAKHPVQLKNVLEQFVPLNNISVDISAIQDILGEGHNDFPYPRSQWAVRLAKEKLGTKRIIWGSDAPWSATFNSYHQLATWLEHTDIFTPAELADVMGNNAERVYFKPDNVEAARQATDPVMKDFKFH</sequence>
<dbReference type="EMBL" id="PNFV01000002">
    <property type="protein sequence ID" value="PMB83036.1"/>
    <property type="molecule type" value="Genomic_DNA"/>
</dbReference>
<organism evidence="3 4">
    <name type="scientific">Limosilactobacillus pontis</name>
    <dbReference type="NCBI Taxonomy" id="35787"/>
    <lineage>
        <taxon>Bacteria</taxon>
        <taxon>Bacillati</taxon>
        <taxon>Bacillota</taxon>
        <taxon>Bacilli</taxon>
        <taxon>Lactobacillales</taxon>
        <taxon>Lactobacillaceae</taxon>
        <taxon>Limosilactobacillus</taxon>
    </lineage>
</organism>
<dbReference type="GO" id="GO:0016831">
    <property type="term" value="F:carboxy-lyase activity"/>
    <property type="evidence" value="ECO:0007669"/>
    <property type="project" value="InterPro"/>
</dbReference>
<dbReference type="PANTHER" id="PTHR21240:SF19">
    <property type="entry name" value="CATALYTIC_ HYDROLASE"/>
    <property type="match status" value="1"/>
</dbReference>
<evidence type="ECO:0000259" key="2">
    <source>
        <dbReference type="Pfam" id="PF04909"/>
    </source>
</evidence>
<dbReference type="InterPro" id="IPR032466">
    <property type="entry name" value="Metal_Hydrolase"/>
</dbReference>
<reference evidence="3 4" key="1">
    <citation type="submission" date="2017-09" db="EMBL/GenBank/DDBJ databases">
        <title>Bacterial strain isolated from the female urinary microbiota.</title>
        <authorList>
            <person name="Thomas-White K."/>
            <person name="Kumar N."/>
            <person name="Forster S."/>
            <person name="Putonti C."/>
            <person name="Lawley T."/>
            <person name="Wolfe A.J."/>
        </authorList>
    </citation>
    <scope>NUCLEOTIDE SEQUENCE [LARGE SCALE GENOMIC DNA]</scope>
    <source>
        <strain evidence="3 4">UMB0683</strain>
    </source>
</reference>
<dbReference type="Gene3D" id="3.20.20.140">
    <property type="entry name" value="Metal-dependent hydrolases"/>
    <property type="match status" value="1"/>
</dbReference>
<dbReference type="InterPro" id="IPR006680">
    <property type="entry name" value="Amidohydro-rel"/>
</dbReference>
<evidence type="ECO:0000256" key="1">
    <source>
        <dbReference type="ARBA" id="ARBA00023239"/>
    </source>
</evidence>
<evidence type="ECO:0000313" key="4">
    <source>
        <dbReference type="Proteomes" id="UP000239920"/>
    </source>
</evidence>
<keyword evidence="1" id="KW-0456">Lyase</keyword>
<dbReference type="RefSeq" id="WP_104688140.1">
    <property type="nucleotide sequence ID" value="NZ_PNFV01000002.1"/>
</dbReference>
<dbReference type="AlphaFoldDB" id="A0A2J6NP53"/>
<feature type="domain" description="Amidohydrolase-related" evidence="2">
    <location>
        <begin position="6"/>
        <end position="306"/>
    </location>
</feature>
<evidence type="ECO:0000313" key="3">
    <source>
        <dbReference type="EMBL" id="PMB83036.1"/>
    </source>
</evidence>